<comment type="caution">
    <text evidence="2">The sequence shown here is derived from an EMBL/GenBank/DDBJ whole genome shotgun (WGS) entry which is preliminary data.</text>
</comment>
<reference evidence="2" key="1">
    <citation type="journal article" date="2019" name="bioRxiv">
        <title>The Genome of the Zebra Mussel, Dreissena polymorpha: A Resource for Invasive Species Research.</title>
        <authorList>
            <person name="McCartney M.A."/>
            <person name="Auch B."/>
            <person name="Kono T."/>
            <person name="Mallez S."/>
            <person name="Zhang Y."/>
            <person name="Obille A."/>
            <person name="Becker A."/>
            <person name="Abrahante J.E."/>
            <person name="Garbe J."/>
            <person name="Badalamenti J.P."/>
            <person name="Herman A."/>
            <person name="Mangelson H."/>
            <person name="Liachko I."/>
            <person name="Sullivan S."/>
            <person name="Sone E.D."/>
            <person name="Koren S."/>
            <person name="Silverstein K.A.T."/>
            <person name="Beckman K.B."/>
            <person name="Gohl D.M."/>
        </authorList>
    </citation>
    <scope>NUCLEOTIDE SEQUENCE</scope>
    <source>
        <strain evidence="2">Duluth1</strain>
        <tissue evidence="2">Whole animal</tissue>
    </source>
</reference>
<dbReference type="Proteomes" id="UP000828390">
    <property type="component" value="Unassembled WGS sequence"/>
</dbReference>
<keyword evidence="3" id="KW-1185">Reference proteome</keyword>
<reference evidence="2" key="2">
    <citation type="submission" date="2020-11" db="EMBL/GenBank/DDBJ databases">
        <authorList>
            <person name="McCartney M.A."/>
            <person name="Auch B."/>
            <person name="Kono T."/>
            <person name="Mallez S."/>
            <person name="Becker A."/>
            <person name="Gohl D.M."/>
            <person name="Silverstein K.A.T."/>
            <person name="Koren S."/>
            <person name="Bechman K.B."/>
            <person name="Herman A."/>
            <person name="Abrahante J.E."/>
            <person name="Garbe J."/>
        </authorList>
    </citation>
    <scope>NUCLEOTIDE SEQUENCE</scope>
    <source>
        <strain evidence="2">Duluth1</strain>
        <tissue evidence="2">Whole animal</tissue>
    </source>
</reference>
<sequence length="62" mass="6963">MKQLISKNQDLMATLSATRNGPMTVFLISDAALNIIPSDTFEQFTSNYNVILEVNAHRYCIV</sequence>
<dbReference type="PROSITE" id="PS50213">
    <property type="entry name" value="FAS1"/>
    <property type="match status" value="1"/>
</dbReference>
<organism evidence="2 3">
    <name type="scientific">Dreissena polymorpha</name>
    <name type="common">Zebra mussel</name>
    <name type="synonym">Mytilus polymorpha</name>
    <dbReference type="NCBI Taxonomy" id="45954"/>
    <lineage>
        <taxon>Eukaryota</taxon>
        <taxon>Metazoa</taxon>
        <taxon>Spiralia</taxon>
        <taxon>Lophotrochozoa</taxon>
        <taxon>Mollusca</taxon>
        <taxon>Bivalvia</taxon>
        <taxon>Autobranchia</taxon>
        <taxon>Heteroconchia</taxon>
        <taxon>Euheterodonta</taxon>
        <taxon>Imparidentia</taxon>
        <taxon>Neoheterodontei</taxon>
        <taxon>Myida</taxon>
        <taxon>Dreissenoidea</taxon>
        <taxon>Dreissenidae</taxon>
        <taxon>Dreissena</taxon>
    </lineage>
</organism>
<gene>
    <name evidence="2" type="ORF">DPMN_077370</name>
</gene>
<dbReference type="EMBL" id="JAIWYP010000015">
    <property type="protein sequence ID" value="KAH3702355.1"/>
    <property type="molecule type" value="Genomic_DNA"/>
</dbReference>
<evidence type="ECO:0000313" key="3">
    <source>
        <dbReference type="Proteomes" id="UP000828390"/>
    </source>
</evidence>
<dbReference type="AlphaFoldDB" id="A0A9D3YNE1"/>
<proteinExistence type="predicted"/>
<evidence type="ECO:0000259" key="1">
    <source>
        <dbReference type="PROSITE" id="PS50213"/>
    </source>
</evidence>
<evidence type="ECO:0000313" key="2">
    <source>
        <dbReference type="EMBL" id="KAH3702355.1"/>
    </source>
</evidence>
<name>A0A9D3YNE1_DREPO</name>
<protein>
    <recommendedName>
        <fullName evidence="1">FAS1 domain-containing protein</fullName>
    </recommendedName>
</protein>
<feature type="domain" description="FAS1" evidence="1">
    <location>
        <begin position="1"/>
        <end position="62"/>
    </location>
</feature>
<dbReference type="InterPro" id="IPR000782">
    <property type="entry name" value="FAS1_domain"/>
</dbReference>
<accession>A0A9D3YNE1</accession>